<name>G8U1M4_SULAD</name>
<dbReference type="PATRIC" id="fig|679936.5.peg.3292"/>
<dbReference type="InterPro" id="IPR053707">
    <property type="entry name" value="UPF0637_domain_sf"/>
</dbReference>
<dbReference type="SUPFAM" id="SSF142913">
    <property type="entry name" value="YktB/PF0168-like"/>
    <property type="match status" value="1"/>
</dbReference>
<gene>
    <name evidence="1" type="ordered locus">Sulac_3183</name>
</gene>
<reference evidence="1 2" key="2">
    <citation type="journal article" date="2012" name="Stand. Genomic Sci.">
        <title>Complete genome sequence of the moderately thermophilic mineral-sulfide-oxidizing firmicute Sulfobacillus acidophilus type strain (NAL(T)).</title>
        <authorList>
            <person name="Anderson I."/>
            <person name="Chertkov O."/>
            <person name="Chen A."/>
            <person name="Saunders E."/>
            <person name="Lapidus A."/>
            <person name="Nolan M."/>
            <person name="Lucas S."/>
            <person name="Hammon N."/>
            <person name="Deshpande S."/>
            <person name="Cheng J.F."/>
            <person name="Han C."/>
            <person name="Tapia R."/>
            <person name="Goodwin L.A."/>
            <person name="Pitluck S."/>
            <person name="Liolios K."/>
            <person name="Pagani I."/>
            <person name="Ivanova N."/>
            <person name="Mikhailova N."/>
            <person name="Pati A."/>
            <person name="Palaniappan K."/>
            <person name="Land M."/>
            <person name="Pan C."/>
            <person name="Rohde M."/>
            <person name="Pukall R."/>
            <person name="Goker M."/>
            <person name="Detter J.C."/>
            <person name="Woyke T."/>
            <person name="Bristow J."/>
            <person name="Eisen J.A."/>
            <person name="Markowitz V."/>
            <person name="Hugenholtz P."/>
            <person name="Kyrpides N.C."/>
            <person name="Klenk H.P."/>
            <person name="Mavromatis K."/>
        </authorList>
    </citation>
    <scope>NUCLEOTIDE SEQUENCE [LARGE SCALE GENOMIC DNA]</scope>
    <source>
        <strain evidence="2">ATCC 700253 / DSM 10332 / NAL</strain>
    </source>
</reference>
<keyword evidence="2" id="KW-1185">Reference proteome</keyword>
<dbReference type="AlphaFoldDB" id="G8U1M4"/>
<dbReference type="EMBL" id="CP003179">
    <property type="protein sequence ID" value="AEW06629.1"/>
    <property type="molecule type" value="Genomic_DNA"/>
</dbReference>
<organism evidence="1 2">
    <name type="scientific">Sulfobacillus acidophilus (strain ATCC 700253 / DSM 10332 / NAL)</name>
    <dbReference type="NCBI Taxonomy" id="679936"/>
    <lineage>
        <taxon>Bacteria</taxon>
        <taxon>Bacillati</taxon>
        <taxon>Bacillota</taxon>
        <taxon>Clostridia</taxon>
        <taxon>Eubacteriales</taxon>
        <taxon>Clostridiales Family XVII. Incertae Sedis</taxon>
        <taxon>Sulfobacillus</taxon>
    </lineage>
</organism>
<dbReference type="KEGG" id="sap:Sulac_3183"/>
<sequence length="215" mass="24675">MYQFPGFTKEDFKVFLIPEFHERMSRLRTQIRPKLAMLGEDLAPQLATLTGHPMFPHTASHARRRVNPPDDTWVAFSRSERGYKRYAHFEVGVALDYVFIRFVIKPEGEEDKRVLIRYLEENGPVALALSDPRPLYWYRDDHGKDPLPLARIGSDEWPEIIRHAQVKSHGFTVGVVIPSDDPVVRSAELIGQAYNTVAHLVPLYRSSLSVIQPQS</sequence>
<evidence type="ECO:0008006" key="3">
    <source>
        <dbReference type="Google" id="ProtNLM"/>
    </source>
</evidence>
<dbReference type="HOGENOM" id="CLU_096059_0_0_9"/>
<dbReference type="Gene3D" id="3.30.930.20">
    <property type="entry name" value="Protein of unknown function DUF1054"/>
    <property type="match status" value="1"/>
</dbReference>
<reference evidence="2" key="1">
    <citation type="submission" date="2011-12" db="EMBL/GenBank/DDBJ databases">
        <title>The complete genome of chromosome of Sulfobacillus acidophilus DSM 10332.</title>
        <authorList>
            <person name="Lucas S."/>
            <person name="Han J."/>
            <person name="Lapidus A."/>
            <person name="Bruce D."/>
            <person name="Goodwin L."/>
            <person name="Pitluck S."/>
            <person name="Peters L."/>
            <person name="Kyrpides N."/>
            <person name="Mavromatis K."/>
            <person name="Ivanova N."/>
            <person name="Mikhailova N."/>
            <person name="Chertkov O."/>
            <person name="Saunders E."/>
            <person name="Detter J.C."/>
            <person name="Tapia R."/>
            <person name="Han C."/>
            <person name="Land M."/>
            <person name="Hauser L."/>
            <person name="Markowitz V."/>
            <person name="Cheng J.-F."/>
            <person name="Hugenholtz P."/>
            <person name="Woyke T."/>
            <person name="Wu D."/>
            <person name="Pukall R."/>
            <person name="Gehrich-Schroeter G."/>
            <person name="Schneider S."/>
            <person name="Klenk H.-P."/>
            <person name="Eisen J.A."/>
        </authorList>
    </citation>
    <scope>NUCLEOTIDE SEQUENCE [LARGE SCALE GENOMIC DNA]</scope>
    <source>
        <strain evidence="2">ATCC 700253 / DSM 10332 / NAL</strain>
    </source>
</reference>
<dbReference type="Pfam" id="PF06335">
    <property type="entry name" value="DUF1054"/>
    <property type="match status" value="1"/>
</dbReference>
<evidence type="ECO:0000313" key="2">
    <source>
        <dbReference type="Proteomes" id="UP000005439"/>
    </source>
</evidence>
<dbReference type="Proteomes" id="UP000005439">
    <property type="component" value="Chromosome"/>
</dbReference>
<dbReference type="STRING" id="679936.Sulac_3183"/>
<protein>
    <recommendedName>
        <fullName evidence="3">DUF1054 domain-containing protein</fullName>
    </recommendedName>
</protein>
<evidence type="ECO:0000313" key="1">
    <source>
        <dbReference type="EMBL" id="AEW06629.1"/>
    </source>
</evidence>
<proteinExistence type="predicted"/>
<accession>G8U1M4</accession>
<dbReference type="InterPro" id="IPR009403">
    <property type="entry name" value="UPF0637"/>
</dbReference>